<protein>
    <submittedName>
        <fullName evidence="2">Glycosyl transferase family 2</fullName>
    </submittedName>
</protein>
<keyword evidence="2" id="KW-0808">Transferase</keyword>
<dbReference type="RefSeq" id="WP_089679181.1">
    <property type="nucleotide sequence ID" value="NZ_FNFO01000002.1"/>
</dbReference>
<dbReference type="CDD" id="cd06433">
    <property type="entry name" value="GT_2_WfgS_like"/>
    <property type="match status" value="1"/>
</dbReference>
<dbReference type="Proteomes" id="UP000198510">
    <property type="component" value="Unassembled WGS sequence"/>
</dbReference>
<gene>
    <name evidence="2" type="ORF">SAMN05421823_1026</name>
</gene>
<dbReference type="InterPro" id="IPR050834">
    <property type="entry name" value="Glycosyltransf_2"/>
</dbReference>
<accession>A0A1G8ZL79</accession>
<dbReference type="InterPro" id="IPR029044">
    <property type="entry name" value="Nucleotide-diphossugar_trans"/>
</dbReference>
<dbReference type="InterPro" id="IPR001173">
    <property type="entry name" value="Glyco_trans_2-like"/>
</dbReference>
<reference evidence="2 3" key="1">
    <citation type="submission" date="2016-10" db="EMBL/GenBank/DDBJ databases">
        <authorList>
            <person name="de Groot N.N."/>
        </authorList>
    </citation>
    <scope>NUCLEOTIDE SEQUENCE [LARGE SCALE GENOMIC DNA]</scope>
    <source>
        <strain evidence="2 3">DSM 25186</strain>
    </source>
</reference>
<name>A0A1G8ZL79_9BACT</name>
<dbReference type="GO" id="GO:0016740">
    <property type="term" value="F:transferase activity"/>
    <property type="evidence" value="ECO:0007669"/>
    <property type="project" value="UniProtKB-KW"/>
</dbReference>
<proteinExistence type="predicted"/>
<dbReference type="SUPFAM" id="SSF53448">
    <property type="entry name" value="Nucleotide-diphospho-sugar transferases"/>
    <property type="match status" value="1"/>
</dbReference>
<evidence type="ECO:0000313" key="3">
    <source>
        <dbReference type="Proteomes" id="UP000198510"/>
    </source>
</evidence>
<dbReference type="Pfam" id="PF00535">
    <property type="entry name" value="Glycos_transf_2"/>
    <property type="match status" value="1"/>
</dbReference>
<dbReference type="PANTHER" id="PTHR43685">
    <property type="entry name" value="GLYCOSYLTRANSFERASE"/>
    <property type="match status" value="1"/>
</dbReference>
<dbReference type="AlphaFoldDB" id="A0A1G8ZL79"/>
<dbReference type="STRING" id="1075417.SAMN05421823_1026"/>
<feature type="domain" description="Glycosyltransferase 2-like" evidence="1">
    <location>
        <begin position="4"/>
        <end position="161"/>
    </location>
</feature>
<dbReference type="Gene3D" id="3.90.550.10">
    <property type="entry name" value="Spore Coat Polysaccharide Biosynthesis Protein SpsA, Chain A"/>
    <property type="match status" value="1"/>
</dbReference>
<evidence type="ECO:0000259" key="1">
    <source>
        <dbReference type="Pfam" id="PF00535"/>
    </source>
</evidence>
<keyword evidence="3" id="KW-1185">Reference proteome</keyword>
<organism evidence="2 3">
    <name type="scientific">Catalinimonas alkaloidigena</name>
    <dbReference type="NCBI Taxonomy" id="1075417"/>
    <lineage>
        <taxon>Bacteria</taxon>
        <taxon>Pseudomonadati</taxon>
        <taxon>Bacteroidota</taxon>
        <taxon>Cytophagia</taxon>
        <taxon>Cytophagales</taxon>
        <taxon>Catalimonadaceae</taxon>
        <taxon>Catalinimonas</taxon>
    </lineage>
</organism>
<dbReference type="EMBL" id="FNFO01000002">
    <property type="protein sequence ID" value="SDK15155.1"/>
    <property type="molecule type" value="Genomic_DNA"/>
</dbReference>
<dbReference type="OrthoDB" id="9788101at2"/>
<evidence type="ECO:0000313" key="2">
    <source>
        <dbReference type="EMBL" id="SDK15155.1"/>
    </source>
</evidence>
<dbReference type="PANTHER" id="PTHR43685:SF2">
    <property type="entry name" value="GLYCOSYLTRANSFERASE 2-LIKE DOMAIN-CONTAINING PROTEIN"/>
    <property type="match status" value="1"/>
</dbReference>
<sequence length="255" mass="28902">MRLSIITVTYNAERYLERTLQSINRQTRRDAIEHLIIDGRSQDRTLAIIEGYRESIDYISSEPDQGLYDAMNKGIQHASGDFVWFVNAGDELYDHTAAARVLQALETGADIAYGETMLVDEAGQALGLRSQLTPHLLPAQLTWRTLQRGLAVSHQSFIVRRSMAPLYEHQRHFYSADVDWMIKCLKASRHTALAQGILTRFLLGGFSQKNHAKSLLDRFAVLRRHFGLGLTLWNHARIVGRAALFRLGGSRSNRL</sequence>